<dbReference type="PRINTS" id="PR00503">
    <property type="entry name" value="BROMODOMAIN"/>
</dbReference>
<feature type="domain" description="Bromo" evidence="5">
    <location>
        <begin position="113"/>
        <end position="185"/>
    </location>
</feature>
<dbReference type="SMART" id="SM00297">
    <property type="entry name" value="BROMO"/>
    <property type="match status" value="1"/>
</dbReference>
<dbReference type="PANTHER" id="PTHR46136">
    <property type="entry name" value="TRANSCRIPTION FACTOR GTE8"/>
    <property type="match status" value="1"/>
</dbReference>
<organism evidence="6 7">
    <name type="scientific">Nepenthes gracilis</name>
    <name type="common">Slender pitcher plant</name>
    <dbReference type="NCBI Taxonomy" id="150966"/>
    <lineage>
        <taxon>Eukaryota</taxon>
        <taxon>Viridiplantae</taxon>
        <taxon>Streptophyta</taxon>
        <taxon>Embryophyta</taxon>
        <taxon>Tracheophyta</taxon>
        <taxon>Spermatophyta</taxon>
        <taxon>Magnoliopsida</taxon>
        <taxon>eudicotyledons</taxon>
        <taxon>Gunneridae</taxon>
        <taxon>Pentapetalae</taxon>
        <taxon>Caryophyllales</taxon>
        <taxon>Nepenthaceae</taxon>
        <taxon>Nepenthes</taxon>
    </lineage>
</organism>
<keyword evidence="1 2" id="KW-0103">Bromodomain</keyword>
<dbReference type="Gene3D" id="1.20.920.10">
    <property type="entry name" value="Bromodomain-like"/>
    <property type="match status" value="1"/>
</dbReference>
<dbReference type="EMBL" id="BSYO01000015">
    <property type="protein sequence ID" value="GMH15737.1"/>
    <property type="molecule type" value="Genomic_DNA"/>
</dbReference>
<evidence type="ECO:0000256" key="2">
    <source>
        <dbReference type="PROSITE-ProRule" id="PRU00035"/>
    </source>
</evidence>
<dbReference type="InterPro" id="IPR036427">
    <property type="entry name" value="Bromodomain-like_sf"/>
</dbReference>
<dbReference type="Pfam" id="PF00439">
    <property type="entry name" value="Bromodomain"/>
    <property type="match status" value="1"/>
</dbReference>
<dbReference type="SUPFAM" id="SSF47370">
    <property type="entry name" value="Bromodomain"/>
    <property type="match status" value="1"/>
</dbReference>
<gene>
    <name evidence="6" type="ORF">Nepgr_017578</name>
</gene>
<keyword evidence="7" id="KW-1185">Reference proteome</keyword>
<sequence length="545" mass="61533">MVVTNMKLKIKIATKKPVTVPCEFVKQMQMTDPSDHCPCGNGEGKSELHNIKRCGAHMASDKRNLAFDSAKLKPSLLGTKRGLDTVVEVPKEKRLKMDRSMTLRCSDILRKLMKHPDAWAFKEPVDPIALNIPDYFSIISEPMDLGTIKTKLDKNIYSIVEEFESDVRLTFSNAMLYNPPSNFVHLMAKRVNAFFDSQWRLVETNTNRQSINVRQGNDMTCGERDKSDVSSSLKLPSVHVDTLPKRSTPVTGKTKPKDSKESSLEKKLSQRCKDGKAESCRAAKSTSCGLNSDGVVGCLDEKNSCPSSVRVGIVSKKTGQLAEKMRHDGTKGGSLKKVSRSKTNATMNPSDLVAENTSESHMSRCDPDFDGWEIPAYEIQLSPNKALRAAMLKSRFADTILKAQHKTLLHHGDEADILKRQQDKEKLERKQREEKARIEARINALQMQRQREREAARIELEKMEKSVDIDDNIYILRDLEMLIGDYLNCFSPIGCGSNTAWNQFEDGRVRSPLEQLGLFFKADYMEDDEEEPISQRDLEEGELLI</sequence>
<feature type="coiled-coil region" evidence="3">
    <location>
        <begin position="417"/>
        <end position="455"/>
    </location>
</feature>
<dbReference type="AlphaFoldDB" id="A0AAD3SSL4"/>
<protein>
    <recommendedName>
        <fullName evidence="5">Bromo domain-containing protein</fullName>
    </recommendedName>
</protein>
<evidence type="ECO:0000256" key="4">
    <source>
        <dbReference type="SAM" id="MobiDB-lite"/>
    </source>
</evidence>
<proteinExistence type="predicted"/>
<name>A0AAD3SSL4_NEPGR</name>
<dbReference type="PANTHER" id="PTHR46136:SF19">
    <property type="entry name" value="TRANSCRIPTION FACTOR GTE12"/>
    <property type="match status" value="1"/>
</dbReference>
<comment type="caution">
    <text evidence="6">The sequence shown here is derived from an EMBL/GenBank/DDBJ whole genome shotgun (WGS) entry which is preliminary data.</text>
</comment>
<evidence type="ECO:0000313" key="6">
    <source>
        <dbReference type="EMBL" id="GMH15737.1"/>
    </source>
</evidence>
<keyword evidence="3" id="KW-0175">Coiled coil</keyword>
<evidence type="ECO:0000313" key="7">
    <source>
        <dbReference type="Proteomes" id="UP001279734"/>
    </source>
</evidence>
<reference evidence="6" key="1">
    <citation type="submission" date="2023-05" db="EMBL/GenBank/DDBJ databases">
        <title>Nepenthes gracilis genome sequencing.</title>
        <authorList>
            <person name="Fukushima K."/>
        </authorList>
    </citation>
    <scope>NUCLEOTIDE SEQUENCE</scope>
    <source>
        <strain evidence="6">SING2019-196</strain>
    </source>
</reference>
<feature type="region of interest" description="Disordered" evidence="4">
    <location>
        <begin position="326"/>
        <end position="348"/>
    </location>
</feature>
<dbReference type="PROSITE" id="PS50014">
    <property type="entry name" value="BROMODOMAIN_2"/>
    <property type="match status" value="1"/>
</dbReference>
<evidence type="ECO:0000256" key="3">
    <source>
        <dbReference type="SAM" id="Coils"/>
    </source>
</evidence>
<dbReference type="InterPro" id="IPR052442">
    <property type="entry name" value="Env_Response_Regulator"/>
</dbReference>
<evidence type="ECO:0000256" key="1">
    <source>
        <dbReference type="ARBA" id="ARBA00023117"/>
    </source>
</evidence>
<evidence type="ECO:0000259" key="5">
    <source>
        <dbReference type="PROSITE" id="PS50014"/>
    </source>
</evidence>
<feature type="region of interest" description="Disordered" evidence="4">
    <location>
        <begin position="217"/>
        <end position="270"/>
    </location>
</feature>
<dbReference type="InterPro" id="IPR001487">
    <property type="entry name" value="Bromodomain"/>
</dbReference>
<dbReference type="Proteomes" id="UP001279734">
    <property type="component" value="Unassembled WGS sequence"/>
</dbReference>
<feature type="compositionally biased region" description="Basic and acidic residues" evidence="4">
    <location>
        <begin position="255"/>
        <end position="270"/>
    </location>
</feature>
<accession>A0AAD3SSL4</accession>